<organism evidence="2 3">
    <name type="scientific">Ladona fulva</name>
    <name type="common">Scarce chaser dragonfly</name>
    <name type="synonym">Libellula fulva</name>
    <dbReference type="NCBI Taxonomy" id="123851"/>
    <lineage>
        <taxon>Eukaryota</taxon>
        <taxon>Metazoa</taxon>
        <taxon>Ecdysozoa</taxon>
        <taxon>Arthropoda</taxon>
        <taxon>Hexapoda</taxon>
        <taxon>Insecta</taxon>
        <taxon>Pterygota</taxon>
        <taxon>Palaeoptera</taxon>
        <taxon>Odonata</taxon>
        <taxon>Epiprocta</taxon>
        <taxon>Anisoptera</taxon>
        <taxon>Libelluloidea</taxon>
        <taxon>Libellulidae</taxon>
        <taxon>Ladona</taxon>
    </lineage>
</organism>
<dbReference type="OrthoDB" id="10045710at2759"/>
<accession>A0A8K0PE95</accession>
<protein>
    <submittedName>
        <fullName evidence="2">Uncharacterized protein</fullName>
    </submittedName>
</protein>
<comment type="caution">
    <text evidence="2">The sequence shown here is derived from an EMBL/GenBank/DDBJ whole genome shotgun (WGS) entry which is preliminary data.</text>
</comment>
<dbReference type="AlphaFoldDB" id="A0A8K0PE95"/>
<feature type="compositionally biased region" description="Polar residues" evidence="1">
    <location>
        <begin position="39"/>
        <end position="65"/>
    </location>
</feature>
<proteinExistence type="predicted"/>
<dbReference type="EMBL" id="KZ310997">
    <property type="protein sequence ID" value="KAG8240064.1"/>
    <property type="molecule type" value="Genomic_DNA"/>
</dbReference>
<dbReference type="Proteomes" id="UP000792457">
    <property type="component" value="Unassembled WGS sequence"/>
</dbReference>
<keyword evidence="3" id="KW-1185">Reference proteome</keyword>
<reference evidence="2" key="1">
    <citation type="submission" date="2013-04" db="EMBL/GenBank/DDBJ databases">
        <authorList>
            <person name="Qu J."/>
            <person name="Murali S.C."/>
            <person name="Bandaranaike D."/>
            <person name="Bellair M."/>
            <person name="Blankenburg K."/>
            <person name="Chao H."/>
            <person name="Dinh H."/>
            <person name="Doddapaneni H."/>
            <person name="Downs B."/>
            <person name="Dugan-Rocha S."/>
            <person name="Elkadiri S."/>
            <person name="Gnanaolivu R.D."/>
            <person name="Hernandez B."/>
            <person name="Javaid M."/>
            <person name="Jayaseelan J.C."/>
            <person name="Lee S."/>
            <person name="Li M."/>
            <person name="Ming W."/>
            <person name="Munidasa M."/>
            <person name="Muniz J."/>
            <person name="Nguyen L."/>
            <person name="Ongeri F."/>
            <person name="Osuji N."/>
            <person name="Pu L.-L."/>
            <person name="Puazo M."/>
            <person name="Qu C."/>
            <person name="Quiroz J."/>
            <person name="Raj R."/>
            <person name="Weissenberger G."/>
            <person name="Xin Y."/>
            <person name="Zou X."/>
            <person name="Han Y."/>
            <person name="Richards S."/>
            <person name="Worley K."/>
            <person name="Muzny D."/>
            <person name="Gibbs R."/>
        </authorList>
    </citation>
    <scope>NUCLEOTIDE SEQUENCE</scope>
    <source>
        <strain evidence="2">Sampled in the wild</strain>
    </source>
</reference>
<sequence>MHPVPLRITPDSQGLPSGNDEEVALSCTVPPRSPRKTSESVVQEHSSGYGSVTAANSNSVISNERTSPKKGCTVAAHDTGDIRPIQRPQPKKYAVPGPGAIPPPPISSSLISNAADFSGLGASNSGPGSLPVTMISGALGSLKSQKKEAPPPPPPRPVRAHTRSSSLDLNHLGLYPPRL</sequence>
<name>A0A8K0PE95_LADFU</name>
<evidence type="ECO:0000313" key="3">
    <source>
        <dbReference type="Proteomes" id="UP000792457"/>
    </source>
</evidence>
<reference evidence="2" key="2">
    <citation type="submission" date="2017-10" db="EMBL/GenBank/DDBJ databases">
        <title>Ladona fulva Genome sequencing and assembly.</title>
        <authorList>
            <person name="Murali S."/>
            <person name="Richards S."/>
            <person name="Bandaranaike D."/>
            <person name="Bellair M."/>
            <person name="Blankenburg K."/>
            <person name="Chao H."/>
            <person name="Dinh H."/>
            <person name="Doddapaneni H."/>
            <person name="Dugan-Rocha S."/>
            <person name="Elkadiri S."/>
            <person name="Gnanaolivu R."/>
            <person name="Hernandez B."/>
            <person name="Skinner E."/>
            <person name="Javaid M."/>
            <person name="Lee S."/>
            <person name="Li M."/>
            <person name="Ming W."/>
            <person name="Munidasa M."/>
            <person name="Muniz J."/>
            <person name="Nguyen L."/>
            <person name="Hughes D."/>
            <person name="Osuji N."/>
            <person name="Pu L.-L."/>
            <person name="Puazo M."/>
            <person name="Qu C."/>
            <person name="Quiroz J."/>
            <person name="Raj R."/>
            <person name="Weissenberger G."/>
            <person name="Xin Y."/>
            <person name="Zou X."/>
            <person name="Han Y."/>
            <person name="Worley K."/>
            <person name="Muzny D."/>
            <person name="Gibbs R."/>
        </authorList>
    </citation>
    <scope>NUCLEOTIDE SEQUENCE</scope>
    <source>
        <strain evidence="2">Sampled in the wild</strain>
    </source>
</reference>
<gene>
    <name evidence="2" type="ORF">J437_LFUL019206</name>
</gene>
<feature type="region of interest" description="Disordered" evidence="1">
    <location>
        <begin position="1"/>
        <end position="179"/>
    </location>
</feature>
<evidence type="ECO:0000256" key="1">
    <source>
        <dbReference type="SAM" id="MobiDB-lite"/>
    </source>
</evidence>
<evidence type="ECO:0000313" key="2">
    <source>
        <dbReference type="EMBL" id="KAG8240064.1"/>
    </source>
</evidence>